<protein>
    <submittedName>
        <fullName evidence="2">Uncharacterized protein</fullName>
    </submittedName>
</protein>
<dbReference type="AlphaFoldDB" id="A0A0V1FCJ4"/>
<feature type="chain" id="PRO_5006877878" evidence="1">
    <location>
        <begin position="28"/>
        <end position="61"/>
    </location>
</feature>
<evidence type="ECO:0000313" key="2">
    <source>
        <dbReference type="EMBL" id="KRY83834.1"/>
    </source>
</evidence>
<gene>
    <name evidence="2" type="ORF">T4D_6116</name>
</gene>
<reference evidence="2 3" key="1">
    <citation type="submission" date="2015-01" db="EMBL/GenBank/DDBJ databases">
        <title>Evolution of Trichinella species and genotypes.</title>
        <authorList>
            <person name="Korhonen P.K."/>
            <person name="Edoardo P."/>
            <person name="Giuseppe L.R."/>
            <person name="Gasser R.B."/>
        </authorList>
    </citation>
    <scope>NUCLEOTIDE SEQUENCE [LARGE SCALE GENOMIC DNA]</scope>
    <source>
        <strain evidence="2">ISS470</strain>
    </source>
</reference>
<sequence length="61" mass="7317">MTEMMMKSCLKSLIRLLSLMSIQFTTTQYPDYFGILFKEKRRQNFHVHTTLAKNLQDMNKN</sequence>
<evidence type="ECO:0000313" key="3">
    <source>
        <dbReference type="Proteomes" id="UP000054995"/>
    </source>
</evidence>
<organism evidence="2 3">
    <name type="scientific">Trichinella pseudospiralis</name>
    <name type="common">Parasitic roundworm</name>
    <dbReference type="NCBI Taxonomy" id="6337"/>
    <lineage>
        <taxon>Eukaryota</taxon>
        <taxon>Metazoa</taxon>
        <taxon>Ecdysozoa</taxon>
        <taxon>Nematoda</taxon>
        <taxon>Enoplea</taxon>
        <taxon>Dorylaimia</taxon>
        <taxon>Trichinellida</taxon>
        <taxon>Trichinellidae</taxon>
        <taxon>Trichinella</taxon>
    </lineage>
</organism>
<keyword evidence="3" id="KW-1185">Reference proteome</keyword>
<dbReference type="EMBL" id="JYDT01000129">
    <property type="protein sequence ID" value="KRY83834.1"/>
    <property type="molecule type" value="Genomic_DNA"/>
</dbReference>
<accession>A0A0V1FCJ4</accession>
<dbReference type="Proteomes" id="UP000054995">
    <property type="component" value="Unassembled WGS sequence"/>
</dbReference>
<feature type="signal peptide" evidence="1">
    <location>
        <begin position="1"/>
        <end position="27"/>
    </location>
</feature>
<keyword evidence="1" id="KW-0732">Signal</keyword>
<proteinExistence type="predicted"/>
<evidence type="ECO:0000256" key="1">
    <source>
        <dbReference type="SAM" id="SignalP"/>
    </source>
</evidence>
<name>A0A0V1FCJ4_TRIPS</name>
<comment type="caution">
    <text evidence="2">The sequence shown here is derived from an EMBL/GenBank/DDBJ whole genome shotgun (WGS) entry which is preliminary data.</text>
</comment>